<gene>
    <name evidence="10 12" type="primary">tatB</name>
    <name evidence="12" type="ORF">NCTC10296_00200</name>
</gene>
<dbReference type="InterPro" id="IPR003369">
    <property type="entry name" value="TatA/B/E"/>
</dbReference>
<evidence type="ECO:0000256" key="4">
    <source>
        <dbReference type="ARBA" id="ARBA00022519"/>
    </source>
</evidence>
<protein>
    <recommendedName>
        <fullName evidence="10">Sec-independent protein translocase protein TatB</fullName>
    </recommendedName>
</protein>
<keyword evidence="7 10" id="KW-1133">Transmembrane helix</keyword>
<evidence type="ECO:0000256" key="5">
    <source>
        <dbReference type="ARBA" id="ARBA00022692"/>
    </source>
</evidence>
<dbReference type="HAMAP" id="MF_00237">
    <property type="entry name" value="TatB"/>
    <property type="match status" value="1"/>
</dbReference>
<comment type="function">
    <text evidence="10">Part of the twin-arginine translocation (Tat) system that transports large folded proteins containing a characteristic twin-arginine motif in their signal peptide across membranes. Together with TatC, TatB is part of a receptor directly interacting with Tat signal peptides. TatB may form an oligomeric binding site that transiently accommodates folded Tat precursor proteins before their translocation.</text>
</comment>
<evidence type="ECO:0000256" key="3">
    <source>
        <dbReference type="ARBA" id="ARBA00022475"/>
    </source>
</evidence>
<keyword evidence="4" id="KW-0997">Cell inner membrane</keyword>
<comment type="subunit">
    <text evidence="10">The Tat system comprises two distinct complexes: a TatABC complex, containing multiple copies of TatA, TatB and TatC subunits, and a separate TatA complex, containing only TatA subunits. Substrates initially bind to the TatABC complex, which probably triggers association of the separate TatA complex to form the active translocon.</text>
</comment>
<dbReference type="EMBL" id="LR134313">
    <property type="protein sequence ID" value="VEE99168.1"/>
    <property type="molecule type" value="Genomic_DNA"/>
</dbReference>
<proteinExistence type="inferred from homology"/>
<dbReference type="RefSeq" id="WP_085416984.1">
    <property type="nucleotide sequence ID" value="NZ_CAUJPY010000019.1"/>
</dbReference>
<keyword evidence="9 10" id="KW-0472">Membrane</keyword>
<evidence type="ECO:0000256" key="10">
    <source>
        <dbReference type="HAMAP-Rule" id="MF_00237"/>
    </source>
</evidence>
<dbReference type="STRING" id="493.BWD07_08375"/>
<keyword evidence="6 10" id="KW-0653">Protein transport</keyword>
<keyword evidence="3 10" id="KW-1003">Cell membrane</keyword>
<evidence type="ECO:0000256" key="6">
    <source>
        <dbReference type="ARBA" id="ARBA00022927"/>
    </source>
</evidence>
<dbReference type="PANTHER" id="PTHR33162">
    <property type="entry name" value="SEC-INDEPENDENT PROTEIN TRANSLOCASE PROTEIN TATA, CHLOROPLASTIC"/>
    <property type="match status" value="1"/>
</dbReference>
<keyword evidence="2 10" id="KW-0813">Transport</keyword>
<evidence type="ECO:0000256" key="7">
    <source>
        <dbReference type="ARBA" id="ARBA00022989"/>
    </source>
</evidence>
<dbReference type="Gene3D" id="1.20.5.3310">
    <property type="match status" value="1"/>
</dbReference>
<comment type="similarity">
    <text evidence="10">Belongs to the TatB family.</text>
</comment>
<name>A0A1X3CX91_9NEIS</name>
<dbReference type="PRINTS" id="PR01506">
    <property type="entry name" value="TATBPROTEIN"/>
</dbReference>
<evidence type="ECO:0000256" key="8">
    <source>
        <dbReference type="ARBA" id="ARBA00023010"/>
    </source>
</evidence>
<dbReference type="GO" id="GO:0043953">
    <property type="term" value="P:protein transport by the Tat complex"/>
    <property type="evidence" value="ECO:0007669"/>
    <property type="project" value="UniProtKB-UniRule"/>
</dbReference>
<dbReference type="GO" id="GO:0008320">
    <property type="term" value="F:protein transmembrane transporter activity"/>
    <property type="evidence" value="ECO:0007669"/>
    <property type="project" value="UniProtKB-UniRule"/>
</dbReference>
<keyword evidence="13" id="KW-1185">Reference proteome</keyword>
<dbReference type="Pfam" id="PF02416">
    <property type="entry name" value="TatA_B_E"/>
    <property type="match status" value="1"/>
</dbReference>
<dbReference type="NCBIfam" id="TIGR01410">
    <property type="entry name" value="tatB"/>
    <property type="match status" value="1"/>
</dbReference>
<dbReference type="KEGG" id="nci:NCTC10296_00200"/>
<dbReference type="GO" id="GO:0033281">
    <property type="term" value="C:TAT protein transport complex"/>
    <property type="evidence" value="ECO:0007669"/>
    <property type="project" value="UniProtKB-UniRule"/>
</dbReference>
<keyword evidence="8 10" id="KW-0811">Translocation</keyword>
<feature type="region of interest" description="Disordered" evidence="11">
    <location>
        <begin position="152"/>
        <end position="177"/>
    </location>
</feature>
<evidence type="ECO:0000313" key="12">
    <source>
        <dbReference type="EMBL" id="VEE99168.1"/>
    </source>
</evidence>
<dbReference type="InterPro" id="IPR018448">
    <property type="entry name" value="TatB"/>
</dbReference>
<evidence type="ECO:0000256" key="2">
    <source>
        <dbReference type="ARBA" id="ARBA00022448"/>
    </source>
</evidence>
<comment type="subcellular location">
    <subcellularLocation>
        <location evidence="10">Cell membrane</location>
        <topology evidence="10">Single-pass membrane protein</topology>
    </subcellularLocation>
    <subcellularLocation>
        <location evidence="1">Membrane</location>
        <topology evidence="1">Single-pass membrane protein</topology>
    </subcellularLocation>
</comment>
<dbReference type="AlphaFoldDB" id="A0A1X3CX91"/>
<dbReference type="Proteomes" id="UP000279284">
    <property type="component" value="Chromosome"/>
</dbReference>
<dbReference type="PANTHER" id="PTHR33162:SF1">
    <property type="entry name" value="SEC-INDEPENDENT PROTEIN TRANSLOCASE PROTEIN TATA, CHLOROPLASTIC"/>
    <property type="match status" value="1"/>
</dbReference>
<reference evidence="12 13" key="1">
    <citation type="submission" date="2018-12" db="EMBL/GenBank/DDBJ databases">
        <authorList>
            <consortium name="Pathogen Informatics"/>
        </authorList>
    </citation>
    <scope>NUCLEOTIDE SEQUENCE [LARGE SCALE GENOMIC DNA]</scope>
    <source>
        <strain evidence="12 13">NCTC10296</strain>
    </source>
</reference>
<evidence type="ECO:0000256" key="1">
    <source>
        <dbReference type="ARBA" id="ARBA00004167"/>
    </source>
</evidence>
<organism evidence="12 13">
    <name type="scientific">Neisseria canis</name>
    <dbReference type="NCBI Taxonomy" id="493"/>
    <lineage>
        <taxon>Bacteria</taxon>
        <taxon>Pseudomonadati</taxon>
        <taxon>Pseudomonadota</taxon>
        <taxon>Betaproteobacteria</taxon>
        <taxon>Neisseriales</taxon>
        <taxon>Neisseriaceae</taxon>
        <taxon>Neisseria</taxon>
    </lineage>
</organism>
<accession>A0A1X3CX91</accession>
<feature type="compositionally biased region" description="Basic residues" evidence="11">
    <location>
        <begin position="162"/>
        <end position="177"/>
    </location>
</feature>
<keyword evidence="5 10" id="KW-0812">Transmembrane</keyword>
<evidence type="ECO:0000313" key="13">
    <source>
        <dbReference type="Proteomes" id="UP000279284"/>
    </source>
</evidence>
<evidence type="ECO:0000256" key="9">
    <source>
        <dbReference type="ARBA" id="ARBA00023136"/>
    </source>
</evidence>
<dbReference type="OrthoDB" id="9816005at2"/>
<evidence type="ECO:0000256" key="11">
    <source>
        <dbReference type="SAM" id="MobiDB-lite"/>
    </source>
</evidence>
<sequence>MFDFGFSELLLIGVVALIVLGPERLPKVARAAGQWAGRIQYFVNNVKSELGRQIDASELSSVKKDVEDAAKDFKESFQSVGDSVKESSQAIRDGLDLRPAWERLPQQRTPADFGLDEAGKPLVDLHDFDADDYGSDYGLRHAPPPVSLKRRAMMQRRDMRPKYRTRPRLSVRKGQGR</sequence>